<dbReference type="KEGG" id="pstg:E8M01_20450"/>
<organism evidence="2 3">
    <name type="scientific">Phreatobacter stygius</name>
    <dbReference type="NCBI Taxonomy" id="1940610"/>
    <lineage>
        <taxon>Bacteria</taxon>
        <taxon>Pseudomonadati</taxon>
        <taxon>Pseudomonadota</taxon>
        <taxon>Alphaproteobacteria</taxon>
        <taxon>Hyphomicrobiales</taxon>
        <taxon>Phreatobacteraceae</taxon>
        <taxon>Phreatobacter</taxon>
    </lineage>
</organism>
<name>A0A4D7AXW3_9HYPH</name>
<dbReference type="AlphaFoldDB" id="A0A4D7AXW3"/>
<proteinExistence type="predicted"/>
<evidence type="ECO:0000259" key="1">
    <source>
        <dbReference type="Pfam" id="PF04909"/>
    </source>
</evidence>
<dbReference type="PANTHER" id="PTHR35563">
    <property type="entry name" value="BARREL METAL-DEPENDENT HYDROLASE, PUTATIVE (AFU_ORTHOLOGUE AFUA_1G16240)-RELATED"/>
    <property type="match status" value="1"/>
</dbReference>
<dbReference type="Pfam" id="PF04909">
    <property type="entry name" value="Amidohydro_2"/>
    <property type="match status" value="1"/>
</dbReference>
<dbReference type="SUPFAM" id="SSF51556">
    <property type="entry name" value="Metallo-dependent hydrolases"/>
    <property type="match status" value="1"/>
</dbReference>
<dbReference type="InterPro" id="IPR006680">
    <property type="entry name" value="Amidohydro-rel"/>
</dbReference>
<dbReference type="InterPro" id="IPR032466">
    <property type="entry name" value="Metal_Hydrolase"/>
</dbReference>
<dbReference type="Proteomes" id="UP000298781">
    <property type="component" value="Chromosome"/>
</dbReference>
<dbReference type="PANTHER" id="PTHR35563:SF2">
    <property type="entry name" value="BARREL METAL-DEPENDENT HYDROLASE, PUTATIVE (AFU_ORTHOLOGUE AFUA_1G16240)-RELATED"/>
    <property type="match status" value="1"/>
</dbReference>
<dbReference type="OrthoDB" id="9787654at2"/>
<keyword evidence="3" id="KW-1185">Reference proteome</keyword>
<sequence>MDQVMSQADIPVCAGYDPAPRPPKRAAPRQACDTHAHVFGPVERYAYSPRRGYTPPDALLAAYQHLHAVLGIERAVLTQPSVYGIDNQAILDVVATDPQRYRAVVAVGRDVTDAELKAFARAGATGIRINLVDRGGMPFDRWSDFEAVAKRIADLGWHVEFLVHVHAFEDLVPKLTRLPVDSVIGHMGYMPTREGLANPAWRRFVDHVAGGRCWVKLTGPYRITGATETPYADVVPFARALVAARPDRILWGTDWPHPAAKIAMPNDTELFDALIDWVPDVSQRHAILVDNPARLYGF</sequence>
<dbReference type="EMBL" id="CP039690">
    <property type="protein sequence ID" value="QCI66384.1"/>
    <property type="molecule type" value="Genomic_DNA"/>
</dbReference>
<reference evidence="2 3" key="1">
    <citation type="submission" date="2019-04" db="EMBL/GenBank/DDBJ databases">
        <title>Phreatobacter aquaticus sp. nov.</title>
        <authorList>
            <person name="Choi A."/>
        </authorList>
    </citation>
    <scope>NUCLEOTIDE SEQUENCE [LARGE SCALE GENOMIC DNA]</scope>
    <source>
        <strain evidence="2 3">KCTC 52518</strain>
    </source>
</reference>
<feature type="domain" description="Amidohydrolase-related" evidence="1">
    <location>
        <begin position="32"/>
        <end position="298"/>
    </location>
</feature>
<dbReference type="GO" id="GO:0016787">
    <property type="term" value="F:hydrolase activity"/>
    <property type="evidence" value="ECO:0007669"/>
    <property type="project" value="InterPro"/>
</dbReference>
<accession>A0A4D7AXW3</accession>
<evidence type="ECO:0000313" key="2">
    <source>
        <dbReference type="EMBL" id="QCI66384.1"/>
    </source>
</evidence>
<dbReference type="Gene3D" id="3.20.20.140">
    <property type="entry name" value="Metal-dependent hydrolases"/>
    <property type="match status" value="1"/>
</dbReference>
<dbReference type="InterPro" id="IPR052358">
    <property type="entry name" value="Aro_Compnd_Degr_Hydrolases"/>
</dbReference>
<gene>
    <name evidence="2" type="ORF">E8M01_20450</name>
</gene>
<protein>
    <submittedName>
        <fullName evidence="2">GntR family transcriptional regulator</fullName>
    </submittedName>
</protein>
<evidence type="ECO:0000313" key="3">
    <source>
        <dbReference type="Proteomes" id="UP000298781"/>
    </source>
</evidence>